<feature type="domain" description="Type 4 fimbrial biogenesis protein PilX N-terminal" evidence="1">
    <location>
        <begin position="5"/>
        <end position="52"/>
    </location>
</feature>
<proteinExistence type="predicted"/>
<dbReference type="Pfam" id="PF14341">
    <property type="entry name" value="PilX_N"/>
    <property type="match status" value="1"/>
</dbReference>
<organism evidence="2 3">
    <name type="scientific">Shewanella khirikhana</name>
    <dbReference type="NCBI Taxonomy" id="1965282"/>
    <lineage>
        <taxon>Bacteria</taxon>
        <taxon>Pseudomonadati</taxon>
        <taxon>Pseudomonadota</taxon>
        <taxon>Gammaproteobacteria</taxon>
        <taxon>Alteromonadales</taxon>
        <taxon>Shewanellaceae</taxon>
        <taxon>Shewanella</taxon>
    </lineage>
</organism>
<gene>
    <name evidence="2" type="ORF">STH12_00457</name>
</gene>
<name>A0ABM7CZT5_9GAMM</name>
<evidence type="ECO:0000313" key="3">
    <source>
        <dbReference type="Proteomes" id="UP000278437"/>
    </source>
</evidence>
<accession>A0ABM7CZT5</accession>
<dbReference type="RefSeq" id="WP_126166058.1">
    <property type="nucleotide sequence ID" value="NZ_CP020373.1"/>
</dbReference>
<dbReference type="Proteomes" id="UP000278437">
    <property type="component" value="Chromosome"/>
</dbReference>
<sequence length="144" mass="14974">MRKEQGMVLFVALIVLIIMTVIGVALAVNSGQSLRMAGAGAERIEAMSGAQGAQDRVINNNKGAALANLGAGGIQERVDAFNSDSEILPLTLGDVSCQRSSRASGANLISCRRAEITTTTTYGRKGLGQLQIVSGIEQQVLTGN</sequence>
<dbReference type="InterPro" id="IPR025746">
    <property type="entry name" value="PilX_N_dom"/>
</dbReference>
<keyword evidence="3" id="KW-1185">Reference proteome</keyword>
<dbReference type="EMBL" id="CP020373">
    <property type="protein sequence ID" value="AZQ09608.1"/>
    <property type="molecule type" value="Genomic_DNA"/>
</dbReference>
<protein>
    <recommendedName>
        <fullName evidence="1">Type 4 fimbrial biogenesis protein PilX N-terminal domain-containing protein</fullName>
    </recommendedName>
</protein>
<evidence type="ECO:0000259" key="1">
    <source>
        <dbReference type="Pfam" id="PF14341"/>
    </source>
</evidence>
<evidence type="ECO:0000313" key="2">
    <source>
        <dbReference type="EMBL" id="AZQ09608.1"/>
    </source>
</evidence>
<reference evidence="3" key="1">
    <citation type="submission" date="2017-03" db="EMBL/GenBank/DDBJ databases">
        <title>Full genome sequence of a non-lethal Shewanella isolate that potentiates virulence of Vibio parahaemolyticus causing acute hepatopancreatic necrosis disease (AHPND) in shrimp.</title>
        <authorList>
            <person name="Prachumwat A."/>
            <person name="Sritunyalucksana K."/>
        </authorList>
    </citation>
    <scope>NUCLEOTIDE SEQUENCE [LARGE SCALE GENOMIC DNA]</scope>
    <source>
        <strain evidence="3">TH2012</strain>
    </source>
</reference>